<feature type="region of interest" description="Disordered" evidence="2">
    <location>
        <begin position="1894"/>
        <end position="1913"/>
    </location>
</feature>
<evidence type="ECO:0000256" key="1">
    <source>
        <dbReference type="SAM" id="Coils"/>
    </source>
</evidence>
<name>A0A518EMG2_9BACT</name>
<accession>A0A518EMG2</accession>
<evidence type="ECO:0000256" key="2">
    <source>
        <dbReference type="SAM" id="MobiDB-lite"/>
    </source>
</evidence>
<gene>
    <name evidence="4" type="ORF">Poly30_07620</name>
</gene>
<protein>
    <recommendedName>
        <fullName evidence="6">MG2 domain protein</fullName>
    </recommendedName>
</protein>
<keyword evidence="1" id="KW-0175">Coiled coil</keyword>
<organism evidence="4 5">
    <name type="scientific">Saltatorellus ferox</name>
    <dbReference type="NCBI Taxonomy" id="2528018"/>
    <lineage>
        <taxon>Bacteria</taxon>
        <taxon>Pseudomonadati</taxon>
        <taxon>Planctomycetota</taxon>
        <taxon>Planctomycetia</taxon>
        <taxon>Planctomycetia incertae sedis</taxon>
        <taxon>Saltatorellus</taxon>
    </lineage>
</organism>
<dbReference type="Proteomes" id="UP000320390">
    <property type="component" value="Chromosome"/>
</dbReference>
<evidence type="ECO:0000313" key="5">
    <source>
        <dbReference type="Proteomes" id="UP000320390"/>
    </source>
</evidence>
<feature type="coiled-coil region" evidence="1">
    <location>
        <begin position="1386"/>
        <end position="1413"/>
    </location>
</feature>
<feature type="chain" id="PRO_5021837587" description="MG2 domain protein" evidence="3">
    <location>
        <begin position="22"/>
        <end position="2110"/>
    </location>
</feature>
<proteinExistence type="predicted"/>
<dbReference type="OrthoDB" id="173865at2"/>
<evidence type="ECO:0000256" key="3">
    <source>
        <dbReference type="SAM" id="SignalP"/>
    </source>
</evidence>
<reference evidence="4 5" key="1">
    <citation type="submission" date="2019-02" db="EMBL/GenBank/DDBJ databases">
        <title>Deep-cultivation of Planctomycetes and their phenomic and genomic characterization uncovers novel biology.</title>
        <authorList>
            <person name="Wiegand S."/>
            <person name="Jogler M."/>
            <person name="Boedeker C."/>
            <person name="Pinto D."/>
            <person name="Vollmers J."/>
            <person name="Rivas-Marin E."/>
            <person name="Kohn T."/>
            <person name="Peeters S.H."/>
            <person name="Heuer A."/>
            <person name="Rast P."/>
            <person name="Oberbeckmann S."/>
            <person name="Bunk B."/>
            <person name="Jeske O."/>
            <person name="Meyerdierks A."/>
            <person name="Storesund J.E."/>
            <person name="Kallscheuer N."/>
            <person name="Luecker S."/>
            <person name="Lage O.M."/>
            <person name="Pohl T."/>
            <person name="Merkel B.J."/>
            <person name="Hornburger P."/>
            <person name="Mueller R.-W."/>
            <person name="Bruemmer F."/>
            <person name="Labrenz M."/>
            <person name="Spormann A.M."/>
            <person name="Op den Camp H."/>
            <person name="Overmann J."/>
            <person name="Amann R."/>
            <person name="Jetten M.S.M."/>
            <person name="Mascher T."/>
            <person name="Medema M.H."/>
            <person name="Devos D.P."/>
            <person name="Kaster A.-K."/>
            <person name="Ovreas L."/>
            <person name="Rohde M."/>
            <person name="Galperin M.Y."/>
            <person name="Jogler C."/>
        </authorList>
    </citation>
    <scope>NUCLEOTIDE SEQUENCE [LARGE SCALE GENOMIC DNA]</scope>
    <source>
        <strain evidence="4 5">Poly30</strain>
    </source>
</reference>
<dbReference type="EMBL" id="CP036434">
    <property type="protein sequence ID" value="QDV05266.1"/>
    <property type="molecule type" value="Genomic_DNA"/>
</dbReference>
<keyword evidence="5" id="KW-1185">Reference proteome</keyword>
<feature type="signal peptide" evidence="3">
    <location>
        <begin position="1"/>
        <end position="21"/>
    </location>
</feature>
<evidence type="ECO:0000313" key="4">
    <source>
        <dbReference type="EMBL" id="QDV05266.1"/>
    </source>
</evidence>
<keyword evidence="3" id="KW-0732">Signal</keyword>
<evidence type="ECO:0008006" key="6">
    <source>
        <dbReference type="Google" id="ProtNLM"/>
    </source>
</evidence>
<sequence precursor="true">MNRLLSACIALSTFSLAPLQAQVSLPESFGRLPAGFYEEFALSEDRGKTLDALLPGTVEHYYFSSLVLQQGGQLDSVDELLQSWKKTHGEGADYRQIEARQALLRASTDPAVTYAFLERELGLRFNERRVVPGESPNAPTSLDPDQISTERLLEKALRRNSRQPLQDMDPVLLESLVRRRLTDNQRGWLLEQLPRPDVPGLVELIVQDMASSDRVTFGTRSVHAKLTLAQLEALRAARPEMLSNSTYVNTVMQRLAPRFPETIEDRADQLAYLERAWEFASLLPQAFVSLKAHLLYHWIAFELDGGGVNEERLLTYLRLPRQTRLWVSPRNDSRQRASLGDDFRSITPFPAIGSEDALIHECLLKVFQASNQYQRYVGALEQDFVRETFAEAKLLYGDPEQADEYIKWLGAARAEALRQRVDIEFARTNPRDLAPEDEVTLQVDVKNVDRMIVKVFEVDPVAYFDRFERPVNSSLDLDGLVANETRVLEFDAPPIRRVRRELRMDSLSKPGTYVVELIGGGVSSRAVVVKGALQLLERQTAAGHLLRVIDGSGQPKDDAIVRFGGRDYLPNEQGQILVPFSPRGSFKRVLLRSGAVTSIARFEHRAENYQLAAPAHAPLEGLLEGTKATILTRPALTLNGRRIPMAAVKDATLYVTATTKDGTRSQSVATGFDFTESGDIVHEITVPERVDTLTVMLRVTVRSLSLGEDVVLDGAPTSFPVNQSHTESPFHSYLTQNPDDGYAVDLLGRAGEPITDTEVQISLTNRMVGVTESVRLKTDERGRVRLGPLADIDSLRVISPSNATNAWDIRTLPAAGLPGQLHAQAGQPLRVPYSVRSKEVTRALASLLSIDAQGQPIRDHFDALSLANGYLVVAGLPAGEYSLTLERFAQTFRLTVLEGKIAFGHIVGEQHALDVVDAVPLQIVQVSRSGDALLVQLGGSTPRARVQVIATRFVEPILARGALGLGLLASPARTDFGALFTTYESGREISDEYRYILDRRLIDPFPGNMLTRPGYLLHPWALQETDDRMMDDGRDGSRFGGKRNSRAGGHAIAESSFEPPSVAGGAAFHAPDFLAEGAVFLTDLRPDEQGRVRIPIADLGDKHIVQIVAMDDSITVDELIVRAEAPMALRERRLVDALDPEKPMTQQRRIEFLGAGDSYVIRDAPNAGAKTFGSLSDVFELYRTSGQGIEEMGQFDFLVRWPELSELEKRSKYSEFACHEMHVFLRERDPEFFRSIVVPHLSSKGHATFMDDWLLDRDLSGYLEPWRFEQLNVVELILLLRETGGDAAAITRDLLGLLPPGSFSLDASFAEILASRGLSTTTASLALALDNARSEAMEKSLSSLGYAGAPVAPAPSGAASDSDDFFLGRQSTETRSRRQAEAAPALEGALSELADLEETVEEVELDQLGLRQEVEGFYYRDLARTVEYAETHYWHVRLGRMNADLVTVSPFWVDFAAAGPGPFTSGAFPLANRSVTEKLLALAFLDLPFTADEPEVSADGRSVTIQAKSLMFLALEDIALAASEEGSPTVLVGQDFFDPERRSETVDGVTRDRFVTGEFLKGVRYGCRMVVTNPSSSTLQMQLLAQIPEGAIPLGDSHMTRGIPVTLGSYGTTSLETYFYFPKSGTYRDYPVHAGSGSVLLGAAEPSTLQVVDEVSEIDRTTWEWVSQNAELPEVLEYLRAKNPRDLDLGQIAWRMGDPGAFASVTDTLGQRGLFPDVLWKYAVKHRDAARTERFLAAQEGFVQRVAAPFASPLLSLDARDRKAYEHLAYEPLVNGRTHEFGGERKILNDQFRGQYQRFLSTLVLEEEIDAEERVELVYYLLLQDRIAEALRFYGSIDASNLRTRVQYDYMTAYMAFYREDVAMARGVAEGYRDYPVDLWRSRFRNVLTQADEIEGQPGSGFGADPDDRDQSQGALAGAEPLLAVEVDGGNVIVSAESIDEVEVRYHRMDVEFLFSNSPFVRGGQGTFGVIRPSRVDRYQVQSDQTQLSIPLPDDLRTANVVVEVRGEGITRQATYFAGDLVVQGIERYGQIRVRAGAEGAALPKAYVKVYALLQNGETRFHKDGYTDLRGRFDYVSLSGVSGPSVERYALLVMHEAAGASMLELAPPSR</sequence>
<dbReference type="RefSeq" id="WP_145194681.1">
    <property type="nucleotide sequence ID" value="NZ_CP036434.1"/>
</dbReference>